<comment type="caution">
    <text evidence="1">The sequence shown here is derived from an EMBL/GenBank/DDBJ whole genome shotgun (WGS) entry which is preliminary data.</text>
</comment>
<name>X0UPX8_9ZZZZ</name>
<sequence length="176" mass="19932">NDSLRGVDFSNVLENPESATYDAVRDGALFNYNMLAYLDSEFILNISRFILEGGNPKELPNKGWRPNMAKRGAIRSVYDGRYKLNRYFSPQEHHTPASIEELFANNDLELFDLHSDPYELNNLTMNRTKNGELLVAMNDKLNGLIETEVGEDSGQMLPGGEDANWTLDPSISKLRM</sequence>
<proteinExistence type="predicted"/>
<evidence type="ECO:0000313" key="1">
    <source>
        <dbReference type="EMBL" id="GAF90515.1"/>
    </source>
</evidence>
<dbReference type="InterPro" id="IPR017850">
    <property type="entry name" value="Alkaline_phosphatase_core_sf"/>
</dbReference>
<dbReference type="AlphaFoldDB" id="X0UPX8"/>
<organism evidence="1">
    <name type="scientific">marine sediment metagenome</name>
    <dbReference type="NCBI Taxonomy" id="412755"/>
    <lineage>
        <taxon>unclassified sequences</taxon>
        <taxon>metagenomes</taxon>
        <taxon>ecological metagenomes</taxon>
    </lineage>
</organism>
<feature type="non-terminal residue" evidence="1">
    <location>
        <position position="1"/>
    </location>
</feature>
<dbReference type="Gene3D" id="3.40.720.10">
    <property type="entry name" value="Alkaline Phosphatase, subunit A"/>
    <property type="match status" value="1"/>
</dbReference>
<evidence type="ECO:0008006" key="2">
    <source>
        <dbReference type="Google" id="ProtNLM"/>
    </source>
</evidence>
<accession>X0UPX8</accession>
<reference evidence="1" key="1">
    <citation type="journal article" date="2014" name="Front. Microbiol.">
        <title>High frequency of phylogenetically diverse reductive dehalogenase-homologous genes in deep subseafloor sedimentary metagenomes.</title>
        <authorList>
            <person name="Kawai M."/>
            <person name="Futagami T."/>
            <person name="Toyoda A."/>
            <person name="Takaki Y."/>
            <person name="Nishi S."/>
            <person name="Hori S."/>
            <person name="Arai W."/>
            <person name="Tsubouchi T."/>
            <person name="Morono Y."/>
            <person name="Uchiyama I."/>
            <person name="Ito T."/>
            <person name="Fujiyama A."/>
            <person name="Inagaki F."/>
            <person name="Takami H."/>
        </authorList>
    </citation>
    <scope>NUCLEOTIDE SEQUENCE</scope>
    <source>
        <strain evidence="1">Expedition CK06-06</strain>
    </source>
</reference>
<gene>
    <name evidence="1" type="ORF">S01H1_29481</name>
</gene>
<protein>
    <recommendedName>
        <fullName evidence="2">N-sulphoglucosamine sulphohydrolase C-terminal domain-containing protein</fullName>
    </recommendedName>
</protein>
<dbReference type="EMBL" id="BARS01018081">
    <property type="protein sequence ID" value="GAF90515.1"/>
    <property type="molecule type" value="Genomic_DNA"/>
</dbReference>
<dbReference type="SUPFAM" id="SSF53649">
    <property type="entry name" value="Alkaline phosphatase-like"/>
    <property type="match status" value="1"/>
</dbReference>